<reference evidence="1" key="1">
    <citation type="submission" date="2020-08" db="EMBL/GenBank/DDBJ databases">
        <title>DNAmark Project.</title>
        <authorList>
            <person name="Langkjaer E."/>
        </authorList>
    </citation>
    <scope>NUCLEOTIDE SEQUENCE</scope>
    <source>
        <strain evidence="1">DM129</strain>
    </source>
</reference>
<gene>
    <name evidence="1" type="primary">psbA</name>
</gene>
<dbReference type="EMBL" id="MT883631">
    <property type="protein sequence ID" value="QOT13870.1"/>
    <property type="molecule type" value="Genomic_DNA"/>
</dbReference>
<keyword evidence="1" id="KW-0150">Chloroplast</keyword>
<protein>
    <submittedName>
        <fullName evidence="1">Photosystem II protein D1</fullName>
    </submittedName>
</protein>
<proteinExistence type="predicted"/>
<accession>A0A7M2BUI6</accession>
<organism evidence="1">
    <name type="scientific">Cosmarium obtusatum</name>
    <dbReference type="NCBI Taxonomy" id="98434"/>
    <lineage>
        <taxon>Eukaryota</taxon>
        <taxon>Viridiplantae</taxon>
        <taxon>Streptophyta</taxon>
        <taxon>Zygnematophyceae</taxon>
        <taxon>Zygnematophycidae</taxon>
        <taxon>Desmidiales</taxon>
        <taxon>Desmidiaceae</taxon>
        <taxon>Cosmarium</taxon>
    </lineage>
</organism>
<keyword evidence="1" id="KW-0934">Plastid</keyword>
<sequence length="55" mass="6755">MFPFRYASLDRCCILRSCCSCYCSIPNLPNRTRKLLRRYASRYLWYFQLHDRIPS</sequence>
<geneLocation type="chloroplast" evidence="1"/>
<evidence type="ECO:0000313" key="1">
    <source>
        <dbReference type="EMBL" id="QOT13870.1"/>
    </source>
</evidence>
<dbReference type="AlphaFoldDB" id="A0A7M2BUI6"/>
<name>A0A7M2BUI6_9VIRI</name>